<evidence type="ECO:0000259" key="6">
    <source>
        <dbReference type="Pfam" id="PF13515"/>
    </source>
</evidence>
<feature type="transmembrane region" description="Helical" evidence="5">
    <location>
        <begin position="343"/>
        <end position="362"/>
    </location>
</feature>
<feature type="transmembrane region" description="Helical" evidence="5">
    <location>
        <begin position="292"/>
        <end position="310"/>
    </location>
</feature>
<gene>
    <name evidence="7" type="ORF">Tasa_005_029</name>
</gene>
<keyword evidence="2 5" id="KW-0812">Transmembrane</keyword>
<sequence length="596" mass="64179">MRLLAPFPILSQIRHRFFSLNVLPPGLTRALFMAGLVSSLTLVTAVAVFGPHLGPTALFGAMVAEWEADRPLWARLRCALTVSSVMTATMALGVLIAPYHILTVPVVVALILVMTTGYYSFVLTRGPGPLNLFYAAAIGSYLGQFGTIGPQVTVITGFAGLFAGFLTVLALIPKIHGPEERIVSNAEIEVTAFCAEAARDRTAADHSRRRHAAYAAVNRGWLVLRAAGGGPFGCRVAHLARMASVNRRLSLQMVRNVYPHITPDQVGTDTPALRGRPTLWWLFRANFCRDSVAWFTASRVGLAGAIAGVLTQALQLGHPYWAILSATLVLHRWIGRLATTTRALHRGVGTLLGLGIVAAILACHPGESWIIAATVVCIVVQFQLVARNYALGIIFVTPMALLSIEAAGQAGSVTRLMADRLIETLIGVSVAIAVTWCTSLRTPRRITRVRFLRSYLAIERLLGCLAAGVEKQTAGIHARVVLQYELLTTLAVLTQASEDDPSLASWHEVEVALADLGYATLCACWITEPDRLLSPTQASDAIRVLHGRLAMLESSGSGLARLADDLRAVRACLALCPEDPDDAAPEVVRHEALSRR</sequence>
<dbReference type="OrthoDB" id="4775591at2"/>
<accession>A0A0D6MHJ2</accession>
<feature type="transmembrane region" description="Helical" evidence="5">
    <location>
        <begin position="421"/>
        <end position="440"/>
    </location>
</feature>
<feature type="transmembrane region" description="Helical" evidence="5">
    <location>
        <begin position="390"/>
        <end position="409"/>
    </location>
</feature>
<evidence type="ECO:0000256" key="5">
    <source>
        <dbReference type="SAM" id="Phobius"/>
    </source>
</evidence>
<organism evidence="7 8">
    <name type="scientific">Tanticharoenia sakaeratensis NBRC 103193</name>
    <dbReference type="NCBI Taxonomy" id="1231623"/>
    <lineage>
        <taxon>Bacteria</taxon>
        <taxon>Pseudomonadati</taxon>
        <taxon>Pseudomonadota</taxon>
        <taxon>Alphaproteobacteria</taxon>
        <taxon>Acetobacterales</taxon>
        <taxon>Acetobacteraceae</taxon>
        <taxon>Tanticharoenia</taxon>
    </lineage>
</organism>
<protein>
    <submittedName>
        <fullName evidence="7">Membrane protein</fullName>
    </submittedName>
</protein>
<dbReference type="Pfam" id="PF13515">
    <property type="entry name" value="FUSC_2"/>
    <property type="match status" value="1"/>
</dbReference>
<dbReference type="STRING" id="1231623.Tasa_005_029"/>
<keyword evidence="8" id="KW-1185">Reference proteome</keyword>
<evidence type="ECO:0000256" key="1">
    <source>
        <dbReference type="ARBA" id="ARBA00004141"/>
    </source>
</evidence>
<dbReference type="EMBL" id="BALE01000005">
    <property type="protein sequence ID" value="GAN53114.1"/>
    <property type="molecule type" value="Genomic_DNA"/>
</dbReference>
<evidence type="ECO:0000256" key="2">
    <source>
        <dbReference type="ARBA" id="ARBA00022692"/>
    </source>
</evidence>
<comment type="caution">
    <text evidence="7">The sequence shown here is derived from an EMBL/GenBank/DDBJ whole genome shotgun (WGS) entry which is preliminary data.</text>
</comment>
<keyword evidence="3 5" id="KW-1133">Transmembrane helix</keyword>
<dbReference type="AlphaFoldDB" id="A0A0D6MHJ2"/>
<feature type="transmembrane region" description="Helical" evidence="5">
    <location>
        <begin position="102"/>
        <end position="123"/>
    </location>
</feature>
<feature type="transmembrane region" description="Helical" evidence="5">
    <location>
        <begin position="74"/>
        <end position="96"/>
    </location>
</feature>
<feature type="transmembrane region" description="Helical" evidence="5">
    <location>
        <begin position="130"/>
        <end position="148"/>
    </location>
</feature>
<evidence type="ECO:0000256" key="4">
    <source>
        <dbReference type="ARBA" id="ARBA00023136"/>
    </source>
</evidence>
<evidence type="ECO:0000313" key="8">
    <source>
        <dbReference type="Proteomes" id="UP000032679"/>
    </source>
</evidence>
<reference evidence="7 8" key="1">
    <citation type="submission" date="2012-10" db="EMBL/GenBank/DDBJ databases">
        <title>Genome sequencing of Tanticharoenia sakaeratensis NBRC 103193.</title>
        <authorList>
            <person name="Azuma Y."/>
            <person name="Hadano H."/>
            <person name="Hirakawa H."/>
            <person name="Matsushita K."/>
        </authorList>
    </citation>
    <scope>NUCLEOTIDE SEQUENCE [LARGE SCALE GENOMIC DNA]</scope>
    <source>
        <strain evidence="7 8">NBRC 103193</strain>
    </source>
</reference>
<dbReference type="InterPro" id="IPR049453">
    <property type="entry name" value="Memb_transporter_dom"/>
</dbReference>
<feature type="transmembrane region" description="Helical" evidence="5">
    <location>
        <begin position="30"/>
        <end position="53"/>
    </location>
</feature>
<proteinExistence type="predicted"/>
<dbReference type="Proteomes" id="UP000032679">
    <property type="component" value="Unassembled WGS sequence"/>
</dbReference>
<feature type="transmembrane region" description="Helical" evidence="5">
    <location>
        <begin position="154"/>
        <end position="172"/>
    </location>
</feature>
<evidence type="ECO:0000313" key="7">
    <source>
        <dbReference type="EMBL" id="GAN53114.1"/>
    </source>
</evidence>
<name>A0A0D6MHJ2_9PROT</name>
<feature type="domain" description="Integral membrane bound transporter" evidence="6">
    <location>
        <begin position="306"/>
        <end position="434"/>
    </location>
</feature>
<dbReference type="RefSeq" id="WP_048846762.1">
    <property type="nucleotide sequence ID" value="NZ_BALE01000005.1"/>
</dbReference>
<dbReference type="GO" id="GO:0016020">
    <property type="term" value="C:membrane"/>
    <property type="evidence" value="ECO:0007669"/>
    <property type="project" value="UniProtKB-SubCell"/>
</dbReference>
<comment type="subcellular location">
    <subcellularLocation>
        <location evidence="1">Membrane</location>
        <topology evidence="1">Multi-pass membrane protein</topology>
    </subcellularLocation>
</comment>
<keyword evidence="4 5" id="KW-0472">Membrane</keyword>
<evidence type="ECO:0000256" key="3">
    <source>
        <dbReference type="ARBA" id="ARBA00022989"/>
    </source>
</evidence>